<accession>A0ACB7PP90</accession>
<name>A0ACB7PP90_9PEZI</name>
<reference evidence="1 2" key="1">
    <citation type="journal article" date="2021" name="Nat. Commun.">
        <title>Genetic determinants of endophytism in the Arabidopsis root mycobiome.</title>
        <authorList>
            <person name="Mesny F."/>
            <person name="Miyauchi S."/>
            <person name="Thiergart T."/>
            <person name="Pickel B."/>
            <person name="Atanasova L."/>
            <person name="Karlsson M."/>
            <person name="Huettel B."/>
            <person name="Barry K.W."/>
            <person name="Haridas S."/>
            <person name="Chen C."/>
            <person name="Bauer D."/>
            <person name="Andreopoulos W."/>
            <person name="Pangilinan J."/>
            <person name="LaButti K."/>
            <person name="Riley R."/>
            <person name="Lipzen A."/>
            <person name="Clum A."/>
            <person name="Drula E."/>
            <person name="Henrissat B."/>
            <person name="Kohler A."/>
            <person name="Grigoriev I.V."/>
            <person name="Martin F.M."/>
            <person name="Hacquard S."/>
        </authorList>
    </citation>
    <scope>NUCLEOTIDE SEQUENCE [LARGE SCALE GENOMIC DNA]</scope>
    <source>
        <strain evidence="1 2">MPI-SDFR-AT-0079</strain>
    </source>
</reference>
<protein>
    <submittedName>
        <fullName evidence="1">Uncharacterized protein</fullName>
    </submittedName>
</protein>
<comment type="caution">
    <text evidence="1">The sequence shown here is derived from an EMBL/GenBank/DDBJ whole genome shotgun (WGS) entry which is preliminary data.</text>
</comment>
<evidence type="ECO:0000313" key="2">
    <source>
        <dbReference type="Proteomes" id="UP000724584"/>
    </source>
</evidence>
<dbReference type="Proteomes" id="UP000724584">
    <property type="component" value="Unassembled WGS sequence"/>
</dbReference>
<proteinExistence type="predicted"/>
<dbReference type="EMBL" id="JAGIZQ010000002">
    <property type="protein sequence ID" value="KAH6641859.1"/>
    <property type="molecule type" value="Genomic_DNA"/>
</dbReference>
<gene>
    <name evidence="1" type="ORF">F5144DRAFT_627813</name>
</gene>
<keyword evidence="2" id="KW-1185">Reference proteome</keyword>
<sequence length="1028" mass="114605">MAISALGLSALHEPPRSSGITPCYDIVLVHEFGGGAAQTWEPLRPKDAEWPNARVFTFGYNETSHHPYGREELLSHANRLLWALSRQRKEEDTRLRPIIFVGRGGGGVIIKTALVTARLDTRYRDIYFLTFGVAFYGMPHEATSDMSWEDIASAISRARLFNQDLEEESMIMDVLRPGDALGLTEVSAAFVRIPSLLLISDMEISPDVGIDTKVREYPLPGGADGSPTPQLLPEIIKLVQEEAPKAKKGGLSTEYYRALQLLRPHEIRREQAPTTPTPGTCTWIETRGPFEGWWHRRGARLLWIRGDMGCGKTYLARHIMRLVSDTPLLKAGERRRPETVAYCHLGDMAEEHKTVEGVLAWLLYDLLLARPELVPVAKLKGSRPVCDFAFYDVQQLWTSVMFEATKDGGYLTLVVDEIDALSAKGSIDDFLRCITGHDLPTVNSGRIRVLVLSRNQERVEAGLWGYNFSRYDITADDTTPDIARTTEEVLAAVKRYPKGAAIADDIEQQIKHGANGMYLWARLALSEAAKQLAPNNQQAAGSNQLTHGIFPLFDQYLKQFSDSSAKQAEEDKNLTKIILFWLSYQAEPMKDKELQLACALVGEAAEDVRDQTWFEVDMGDPGIHAFISRHRNMERAVLQNCAPLARVGPDKRIGAVHRSLQEYLRSPRPTGTSNSTLNHALYHCNPSHAHRNISLLCADYLLQPAFRDPGAAYEAGTGSTDYYRPGAELPDDRREAWLDKVEDRVLAHAFVRYAALFWIYHARAAGPPFDADLAKWSEPRHRRLLDVRGYGRGDGDGGGHALSWVEVWWVETRGEGGEGFPGPELDLGGYFPDEGRRLEEDGDGGGVGGGDAGGGWEDLAGEAVSGISGAAGSELATGAYAEELALARELEIGISGLMRWMGQLKTDVTVRMEKSERIIKDLQRLQALVVEGTLDPKVVNGMVTELEEKVEAAKRETDSARADAEKARVDADRARIEADHKDREYQELREKNQVMEKRMEVLRDAVRRSVDVLAEQKTSRSSWIPFRR</sequence>
<evidence type="ECO:0000313" key="1">
    <source>
        <dbReference type="EMBL" id="KAH6641859.1"/>
    </source>
</evidence>
<organism evidence="1 2">
    <name type="scientific">Chaetomium tenue</name>
    <dbReference type="NCBI Taxonomy" id="1854479"/>
    <lineage>
        <taxon>Eukaryota</taxon>
        <taxon>Fungi</taxon>
        <taxon>Dikarya</taxon>
        <taxon>Ascomycota</taxon>
        <taxon>Pezizomycotina</taxon>
        <taxon>Sordariomycetes</taxon>
        <taxon>Sordariomycetidae</taxon>
        <taxon>Sordariales</taxon>
        <taxon>Chaetomiaceae</taxon>
        <taxon>Chaetomium</taxon>
    </lineage>
</organism>